<evidence type="ECO:0000313" key="3">
    <source>
        <dbReference type="EMBL" id="JAP67695.1"/>
    </source>
</evidence>
<feature type="domain" description="N-acetyltransferase" evidence="2">
    <location>
        <begin position="1"/>
        <end position="151"/>
    </location>
</feature>
<dbReference type="InterPro" id="IPR039840">
    <property type="entry name" value="NAA80"/>
</dbReference>
<feature type="region of interest" description="Disordered" evidence="1">
    <location>
        <begin position="152"/>
        <end position="198"/>
    </location>
</feature>
<feature type="compositionally biased region" description="Polar residues" evidence="1">
    <location>
        <begin position="165"/>
        <end position="174"/>
    </location>
</feature>
<dbReference type="EMBL" id="GEFH01000886">
    <property type="protein sequence ID" value="JAP67695.1"/>
    <property type="molecule type" value="mRNA"/>
</dbReference>
<dbReference type="CDD" id="cd04301">
    <property type="entry name" value="NAT_SF"/>
    <property type="match status" value="1"/>
</dbReference>
<accession>A0A131XNA6</accession>
<protein>
    <submittedName>
        <fullName evidence="3">Putative n-acetyltransferase 6</fullName>
    </submittedName>
</protein>
<dbReference type="GO" id="GO:1905502">
    <property type="term" value="F:acetyl-CoA binding"/>
    <property type="evidence" value="ECO:0007669"/>
    <property type="project" value="TreeGrafter"/>
</dbReference>
<feature type="compositionally biased region" description="Basic and acidic residues" evidence="1">
    <location>
        <begin position="152"/>
        <end position="164"/>
    </location>
</feature>
<dbReference type="AlphaFoldDB" id="A0A131XNA6"/>
<sequence>MELVELHDHPEYLDACCHILNNEWKRSYAARSHSLSKSSSSLPASLALVRHQEGLESEVIGHAKICRVLHDDKACFVESVIIIPEERGKGFGKLVMNLTEEYARKKGFTRCYLSTHDKEGFYRAIGYTICAPVCGISGTVDHTNRVLKLFDGKPSRSPSKDKSFSDNCSQQATCTEPAMPPPLPPPPPLLSSPQQVKSTSYVWLVKQL</sequence>
<dbReference type="Pfam" id="PF00583">
    <property type="entry name" value="Acetyltransf_1"/>
    <property type="match status" value="1"/>
</dbReference>
<proteinExistence type="evidence at transcript level"/>
<evidence type="ECO:0000259" key="2">
    <source>
        <dbReference type="PROSITE" id="PS51186"/>
    </source>
</evidence>
<evidence type="ECO:0000256" key="1">
    <source>
        <dbReference type="SAM" id="MobiDB-lite"/>
    </source>
</evidence>
<dbReference type="Gene3D" id="3.40.630.30">
    <property type="match status" value="1"/>
</dbReference>
<organism evidence="3">
    <name type="scientific">Hyalomma excavatum</name>
    <dbReference type="NCBI Taxonomy" id="257692"/>
    <lineage>
        <taxon>Eukaryota</taxon>
        <taxon>Metazoa</taxon>
        <taxon>Ecdysozoa</taxon>
        <taxon>Arthropoda</taxon>
        <taxon>Chelicerata</taxon>
        <taxon>Arachnida</taxon>
        <taxon>Acari</taxon>
        <taxon>Parasitiformes</taxon>
        <taxon>Ixodida</taxon>
        <taxon>Ixodoidea</taxon>
        <taxon>Ixodidae</taxon>
        <taxon>Hyalomminae</taxon>
        <taxon>Hyalomma</taxon>
    </lineage>
</organism>
<keyword evidence="3" id="KW-0808">Transferase</keyword>
<dbReference type="InterPro" id="IPR000182">
    <property type="entry name" value="GNAT_dom"/>
</dbReference>
<feature type="compositionally biased region" description="Pro residues" evidence="1">
    <location>
        <begin position="178"/>
        <end position="190"/>
    </location>
</feature>
<dbReference type="SUPFAM" id="SSF55729">
    <property type="entry name" value="Acyl-CoA N-acyltransferases (Nat)"/>
    <property type="match status" value="1"/>
</dbReference>
<dbReference type="PANTHER" id="PTHR13538:SF4">
    <property type="entry name" value="N-ALPHA-ACETYLTRANSFERASE 80"/>
    <property type="match status" value="1"/>
</dbReference>
<name>A0A131XNA6_9ACAR</name>
<reference evidence="3" key="1">
    <citation type="journal article" date="2017" name="Ticks Tick Borne Dis.">
        <title>An insight into the sialome of Hyalomma excavatum.</title>
        <authorList>
            <person name="Ribeiro J.M."/>
            <person name="Slovak M."/>
            <person name="Francischetti I.M."/>
        </authorList>
    </citation>
    <scope>NUCLEOTIDE SEQUENCE</scope>
    <source>
        <strain evidence="3">Samish</strain>
        <tissue evidence="3">Salivary glands</tissue>
    </source>
</reference>
<dbReference type="InterPro" id="IPR016181">
    <property type="entry name" value="Acyl_CoA_acyltransferase"/>
</dbReference>
<dbReference type="PROSITE" id="PS51186">
    <property type="entry name" value="GNAT"/>
    <property type="match status" value="1"/>
</dbReference>
<dbReference type="GO" id="GO:0008080">
    <property type="term" value="F:N-acetyltransferase activity"/>
    <property type="evidence" value="ECO:0007669"/>
    <property type="project" value="InterPro"/>
</dbReference>
<dbReference type="GO" id="GO:0005737">
    <property type="term" value="C:cytoplasm"/>
    <property type="evidence" value="ECO:0007669"/>
    <property type="project" value="TreeGrafter"/>
</dbReference>
<dbReference type="PANTHER" id="PTHR13538">
    <property type="entry name" value="N-ACETYLTRANSFERASE 6"/>
    <property type="match status" value="1"/>
</dbReference>